<dbReference type="EMBL" id="SRPG01000579">
    <property type="protein sequence ID" value="TGN36482.1"/>
    <property type="molecule type" value="Genomic_DNA"/>
</dbReference>
<evidence type="ECO:0000313" key="3">
    <source>
        <dbReference type="Proteomes" id="UP000297972"/>
    </source>
</evidence>
<dbReference type="Proteomes" id="UP000297972">
    <property type="component" value="Unassembled WGS sequence"/>
</dbReference>
<keyword evidence="3" id="KW-1185">Reference proteome</keyword>
<evidence type="ECO:0000313" key="2">
    <source>
        <dbReference type="EMBL" id="TGN36482.1"/>
    </source>
</evidence>
<organism evidence="2 3">
    <name type="scientific">Paracoccus liaowanqingii</name>
    <dbReference type="NCBI Taxonomy" id="2560053"/>
    <lineage>
        <taxon>Bacteria</taxon>
        <taxon>Pseudomonadati</taxon>
        <taxon>Pseudomonadota</taxon>
        <taxon>Alphaproteobacteria</taxon>
        <taxon>Rhodobacterales</taxon>
        <taxon>Paracoccaceae</taxon>
        <taxon>Paracoccus</taxon>
    </lineage>
</organism>
<feature type="compositionally biased region" description="Pro residues" evidence="1">
    <location>
        <begin position="31"/>
        <end position="49"/>
    </location>
</feature>
<comment type="caution">
    <text evidence="2">The sequence shown here is derived from an EMBL/GenBank/DDBJ whole genome shotgun (WGS) entry which is preliminary data.</text>
</comment>
<name>A0A4Z1BKZ1_9RHOB</name>
<sequence>VTHRLKLRDELVSILRMLGGVPAPTRADLPAPAPEPVIDPAPPAPATPA</sequence>
<feature type="region of interest" description="Disordered" evidence="1">
    <location>
        <begin position="22"/>
        <end position="49"/>
    </location>
</feature>
<evidence type="ECO:0000256" key="1">
    <source>
        <dbReference type="SAM" id="MobiDB-lite"/>
    </source>
</evidence>
<dbReference type="GO" id="GO:0016740">
    <property type="term" value="F:transferase activity"/>
    <property type="evidence" value="ECO:0007669"/>
    <property type="project" value="UniProtKB-KW"/>
</dbReference>
<keyword evidence="2" id="KW-0808">Transferase</keyword>
<dbReference type="AlphaFoldDB" id="A0A4Z1BKZ1"/>
<proteinExistence type="predicted"/>
<feature type="non-terminal residue" evidence="2">
    <location>
        <position position="1"/>
    </location>
</feature>
<protein>
    <submittedName>
        <fullName evidence="2">Acetyl-CoA carboxylase carboxyl transferase subunit beta</fullName>
    </submittedName>
</protein>
<reference evidence="2 3" key="1">
    <citation type="submission" date="2019-03" db="EMBL/GenBank/DDBJ databases">
        <authorList>
            <person name="Li J."/>
        </authorList>
    </citation>
    <scope>NUCLEOTIDE SEQUENCE [LARGE SCALE GENOMIC DNA]</scope>
    <source>
        <strain evidence="2 3">3058</strain>
    </source>
</reference>
<gene>
    <name evidence="2" type="ORF">E4L95_23160</name>
</gene>
<accession>A0A4Z1BKZ1</accession>